<dbReference type="PANTHER" id="PTHR22789:SF0">
    <property type="entry name" value="3-OXO-TETRONATE 4-PHOSPHATE DECARBOXYLASE-RELATED"/>
    <property type="match status" value="1"/>
</dbReference>
<comment type="pathway">
    <text evidence="1">Carbohydrate degradation.</text>
</comment>
<dbReference type="GO" id="GO:0019323">
    <property type="term" value="P:pentose catabolic process"/>
    <property type="evidence" value="ECO:0007669"/>
    <property type="project" value="TreeGrafter"/>
</dbReference>
<evidence type="ECO:0000256" key="2">
    <source>
        <dbReference type="ARBA" id="ARBA00022723"/>
    </source>
</evidence>
<dbReference type="GO" id="GO:0046914">
    <property type="term" value="F:transition metal ion binding"/>
    <property type="evidence" value="ECO:0007669"/>
    <property type="project" value="UniProtKB-ARBA"/>
</dbReference>
<evidence type="ECO:0000313" key="6">
    <source>
        <dbReference type="Proteomes" id="UP000184127"/>
    </source>
</evidence>
<accession>A0A1M4WXU9</accession>
<dbReference type="SUPFAM" id="SSF53639">
    <property type="entry name" value="AraD/HMP-PK domain-like"/>
    <property type="match status" value="1"/>
</dbReference>
<dbReference type="InterPro" id="IPR001303">
    <property type="entry name" value="Aldolase_II/adducin_N"/>
</dbReference>
<evidence type="ECO:0000313" key="5">
    <source>
        <dbReference type="EMBL" id="SHE86059.1"/>
    </source>
</evidence>
<sequence>MFALLYDGFSRSCKIIYTRAHIKNGVIKVLLKSEREQIVDYGKKLINSNLTRGTGGNLSIYNKEKGLMAITPSGMNYFEIKPEDVVVMDLNGNVIEGNRTPSSEYEMHRIFYANRQDINAIIHTHPVYSTTLSCLHWDLPPVHYLVALAGPNVRCAKYATFGTKELAENAFEAMKDRKAVLLANHGLLVGAEDLPNAFNISIQIEYVAELYYRSKSIGEPVILPEDEMRLMLEKFKTYGQVKK</sequence>
<evidence type="ECO:0000256" key="1">
    <source>
        <dbReference type="ARBA" id="ARBA00004921"/>
    </source>
</evidence>
<organism evidence="5 6">
    <name type="scientific">Thermoanaerobacter uzonensis DSM 18761</name>
    <dbReference type="NCBI Taxonomy" id="1123369"/>
    <lineage>
        <taxon>Bacteria</taxon>
        <taxon>Bacillati</taxon>
        <taxon>Bacillota</taxon>
        <taxon>Clostridia</taxon>
        <taxon>Thermoanaerobacterales</taxon>
        <taxon>Thermoanaerobacteraceae</taxon>
        <taxon>Thermoanaerobacter</taxon>
    </lineage>
</organism>
<dbReference type="AlphaFoldDB" id="A0A1M4WXU9"/>
<protein>
    <submittedName>
        <fullName evidence="5">L-fuculose 1-phosphate aldolase</fullName>
    </submittedName>
</protein>
<evidence type="ECO:0000256" key="3">
    <source>
        <dbReference type="ARBA" id="ARBA00023239"/>
    </source>
</evidence>
<feature type="domain" description="Class II aldolase/adducin N-terminal" evidence="4">
    <location>
        <begin position="36"/>
        <end position="212"/>
    </location>
</feature>
<dbReference type="SMART" id="SM01007">
    <property type="entry name" value="Aldolase_II"/>
    <property type="match status" value="1"/>
</dbReference>
<dbReference type="Proteomes" id="UP000184127">
    <property type="component" value="Unassembled WGS sequence"/>
</dbReference>
<dbReference type="FunFam" id="3.40.225.10:FF:000005">
    <property type="entry name" value="L-fuculose phosphate aldolase"/>
    <property type="match status" value="1"/>
</dbReference>
<dbReference type="Pfam" id="PF00596">
    <property type="entry name" value="Aldolase_II"/>
    <property type="match status" value="1"/>
</dbReference>
<proteinExistence type="predicted"/>
<gene>
    <name evidence="5" type="ORF">SAMN02745195_01336</name>
</gene>
<keyword evidence="6" id="KW-1185">Reference proteome</keyword>
<name>A0A1M4WXU9_9THEO</name>
<keyword evidence="2" id="KW-0479">Metal-binding</keyword>
<dbReference type="EMBL" id="FQUR01000010">
    <property type="protein sequence ID" value="SHE86059.1"/>
    <property type="molecule type" value="Genomic_DNA"/>
</dbReference>
<keyword evidence="3" id="KW-0456">Lyase</keyword>
<dbReference type="GO" id="GO:0016832">
    <property type="term" value="F:aldehyde-lyase activity"/>
    <property type="evidence" value="ECO:0007669"/>
    <property type="project" value="UniProtKB-ARBA"/>
</dbReference>
<reference evidence="6" key="1">
    <citation type="submission" date="2016-11" db="EMBL/GenBank/DDBJ databases">
        <authorList>
            <person name="Varghese N."/>
            <person name="Submissions S."/>
        </authorList>
    </citation>
    <scope>NUCLEOTIDE SEQUENCE [LARGE SCALE GENOMIC DNA]</scope>
    <source>
        <strain evidence="6">DSM 18761</strain>
    </source>
</reference>
<dbReference type="GO" id="GO:0005829">
    <property type="term" value="C:cytosol"/>
    <property type="evidence" value="ECO:0007669"/>
    <property type="project" value="TreeGrafter"/>
</dbReference>
<dbReference type="Gene3D" id="3.40.225.10">
    <property type="entry name" value="Class II aldolase/adducin N-terminal domain"/>
    <property type="match status" value="1"/>
</dbReference>
<dbReference type="NCBIfam" id="NF005302">
    <property type="entry name" value="PRK06833.1"/>
    <property type="match status" value="1"/>
</dbReference>
<dbReference type="PANTHER" id="PTHR22789">
    <property type="entry name" value="FUCULOSE PHOSPHATE ALDOLASE"/>
    <property type="match status" value="1"/>
</dbReference>
<dbReference type="InterPro" id="IPR050197">
    <property type="entry name" value="Aldolase_class_II_sugar_metab"/>
</dbReference>
<evidence type="ECO:0000259" key="4">
    <source>
        <dbReference type="SMART" id="SM01007"/>
    </source>
</evidence>
<dbReference type="InterPro" id="IPR036409">
    <property type="entry name" value="Aldolase_II/adducin_N_sf"/>
</dbReference>